<name>A0A9N9HGB8_9GLOM</name>
<protein>
    <submittedName>
        <fullName evidence="6">3931_t:CDS:1</fullName>
    </submittedName>
</protein>
<dbReference type="AlphaFoldDB" id="A0A9N9HGB8"/>
<dbReference type="PANTHER" id="PTHR31250:SF27">
    <property type="entry name" value="IQ DOMAIN-CONTAINING PROTEIN IQM5"/>
    <property type="match status" value="1"/>
</dbReference>
<evidence type="ECO:0000256" key="5">
    <source>
        <dbReference type="SAM" id="MobiDB-lite"/>
    </source>
</evidence>
<keyword evidence="3" id="KW-0963">Cytoplasm</keyword>
<comment type="caution">
    <text evidence="6">The sequence shown here is derived from an EMBL/GenBank/DDBJ whole genome shotgun (WGS) entry which is preliminary data.</text>
</comment>
<feature type="compositionally biased region" description="Polar residues" evidence="5">
    <location>
        <begin position="25"/>
        <end position="54"/>
    </location>
</feature>
<dbReference type="GO" id="GO:0005634">
    <property type="term" value="C:nucleus"/>
    <property type="evidence" value="ECO:0007669"/>
    <property type="project" value="UniProtKB-SubCell"/>
</dbReference>
<accession>A0A9N9HGB8</accession>
<feature type="compositionally biased region" description="Low complexity" evidence="5">
    <location>
        <begin position="302"/>
        <end position="314"/>
    </location>
</feature>
<feature type="region of interest" description="Disordered" evidence="5">
    <location>
        <begin position="505"/>
        <end position="536"/>
    </location>
</feature>
<evidence type="ECO:0000256" key="4">
    <source>
        <dbReference type="ARBA" id="ARBA00023242"/>
    </source>
</evidence>
<dbReference type="PANTHER" id="PTHR31250">
    <property type="entry name" value="IQ DOMAIN-CONTAINING PROTEIN IQM3"/>
    <property type="match status" value="1"/>
</dbReference>
<keyword evidence="4" id="KW-0539">Nucleus</keyword>
<evidence type="ECO:0000313" key="7">
    <source>
        <dbReference type="Proteomes" id="UP000789342"/>
    </source>
</evidence>
<dbReference type="Proteomes" id="UP000789342">
    <property type="component" value="Unassembled WGS sequence"/>
</dbReference>
<feature type="region of interest" description="Disordered" evidence="5">
    <location>
        <begin position="1"/>
        <end position="71"/>
    </location>
</feature>
<evidence type="ECO:0000313" key="6">
    <source>
        <dbReference type="EMBL" id="CAG8671736.1"/>
    </source>
</evidence>
<reference evidence="6" key="1">
    <citation type="submission" date="2021-06" db="EMBL/GenBank/DDBJ databases">
        <authorList>
            <person name="Kallberg Y."/>
            <person name="Tangrot J."/>
            <person name="Rosling A."/>
        </authorList>
    </citation>
    <scope>NUCLEOTIDE SEQUENCE</scope>
    <source>
        <strain evidence="6">CL551</strain>
    </source>
</reference>
<keyword evidence="7" id="KW-1185">Reference proteome</keyword>
<feature type="compositionally biased region" description="Polar residues" evidence="5">
    <location>
        <begin position="514"/>
        <end position="532"/>
    </location>
</feature>
<evidence type="ECO:0000256" key="1">
    <source>
        <dbReference type="ARBA" id="ARBA00004123"/>
    </source>
</evidence>
<dbReference type="EMBL" id="CAJVPV010012679">
    <property type="protein sequence ID" value="CAG8671736.1"/>
    <property type="molecule type" value="Genomic_DNA"/>
</dbReference>
<dbReference type="OrthoDB" id="7344096at2759"/>
<sequence>MEEKVMNNVSASSDTKVGVKEPTAEATNYQNKSETTQNALSIPTINVSSQISQKNDADTAGSKLEGSNAASFSDAEQDSATIIASFWRCHRKSRENKGKILSAKSRDKHKRAGGDKVCMHLSDNCPAWTHWKELLEAIEERIRMKSMMNELPSTNQKLGIAISVVERIAKGAAKNQHLWLILDTEHWLEICDNRHRYGANLKVYHDYWLSTNTPENFFYWLDEGNGKDLSIPGCERSLVERQRVKYLTREERLDYEVIFKDGLLIYKKSEKPVHTNPPSIDGVGSSAIASLHASEASENDTGRPSSPTPSSTGSLNENDTSHLTHKRYDSGTNGVREKWIYVTDCQGRFYVGRKIKGHFHHSSFLAGGAICAAGGIKVREGELISINPNSGHYKPAQRHFKALIERLSNNGVNISNVKVVYPDDLTEQRLMAKYKVRRVAQLKMMYNAFGQDVEQAVNQQFDSVDRYVTKTSHDFKKNIELFLREGKETLREWFDLTSSDHKPLENDVNHNRVENNTGGSDLLESNGQPTSDTCDKKKIKVKHERKFSGFLQEIFTGVALFFTTPLDQKNTVAAKKDNEHNELVDEPVNLSSESTVQYRVVA</sequence>
<gene>
    <name evidence="6" type="ORF">AMORRO_LOCUS10851</name>
</gene>
<evidence type="ECO:0000256" key="2">
    <source>
        <dbReference type="ARBA" id="ARBA00004496"/>
    </source>
</evidence>
<comment type="subcellular location">
    <subcellularLocation>
        <location evidence="2">Cytoplasm</location>
    </subcellularLocation>
    <subcellularLocation>
        <location evidence="1">Nucleus</location>
    </subcellularLocation>
</comment>
<evidence type="ECO:0000256" key="3">
    <source>
        <dbReference type="ARBA" id="ARBA00022490"/>
    </source>
</evidence>
<dbReference type="InterPro" id="IPR044159">
    <property type="entry name" value="IQM"/>
</dbReference>
<proteinExistence type="predicted"/>
<dbReference type="GO" id="GO:0005737">
    <property type="term" value="C:cytoplasm"/>
    <property type="evidence" value="ECO:0007669"/>
    <property type="project" value="UniProtKB-SubCell"/>
</dbReference>
<feature type="region of interest" description="Disordered" evidence="5">
    <location>
        <begin position="293"/>
        <end position="329"/>
    </location>
</feature>
<feature type="compositionally biased region" description="Basic and acidic residues" evidence="5">
    <location>
        <begin position="319"/>
        <end position="329"/>
    </location>
</feature>
<organism evidence="6 7">
    <name type="scientific">Acaulospora morrowiae</name>
    <dbReference type="NCBI Taxonomy" id="94023"/>
    <lineage>
        <taxon>Eukaryota</taxon>
        <taxon>Fungi</taxon>
        <taxon>Fungi incertae sedis</taxon>
        <taxon>Mucoromycota</taxon>
        <taxon>Glomeromycotina</taxon>
        <taxon>Glomeromycetes</taxon>
        <taxon>Diversisporales</taxon>
        <taxon>Acaulosporaceae</taxon>
        <taxon>Acaulospora</taxon>
    </lineage>
</organism>